<dbReference type="SMART" id="SM00448">
    <property type="entry name" value="REC"/>
    <property type="match status" value="1"/>
</dbReference>
<dbReference type="SMART" id="SM00862">
    <property type="entry name" value="Trans_reg_C"/>
    <property type="match status" value="1"/>
</dbReference>
<dbReference type="InterPro" id="IPR016032">
    <property type="entry name" value="Sig_transdc_resp-reg_C-effctor"/>
</dbReference>
<dbReference type="SUPFAM" id="SSF52172">
    <property type="entry name" value="CheY-like"/>
    <property type="match status" value="1"/>
</dbReference>
<dbReference type="Gene3D" id="1.10.10.10">
    <property type="entry name" value="Winged helix-like DNA-binding domain superfamily/Winged helix DNA-binding domain"/>
    <property type="match status" value="1"/>
</dbReference>
<evidence type="ECO:0000313" key="11">
    <source>
        <dbReference type="Proteomes" id="UP000831607"/>
    </source>
</evidence>
<protein>
    <submittedName>
        <fullName evidence="10">Response regulator transcription factor</fullName>
    </submittedName>
</protein>
<keyword evidence="1 6" id="KW-0597">Phosphoprotein</keyword>
<feature type="domain" description="Response regulatory" evidence="8">
    <location>
        <begin position="6"/>
        <end position="120"/>
    </location>
</feature>
<evidence type="ECO:0000259" key="8">
    <source>
        <dbReference type="PROSITE" id="PS50110"/>
    </source>
</evidence>
<reference evidence="10 11" key="1">
    <citation type="submission" date="2020-11" db="EMBL/GenBank/DDBJ databases">
        <title>Algicoccus daihaiensis sp.nov., isolated from Daihai Lake in Inner Mongolia.</title>
        <authorList>
            <person name="Kai J."/>
        </authorList>
    </citation>
    <scope>NUCLEOTIDE SEQUENCE [LARGE SCALE GENOMIC DNA]</scope>
    <source>
        <strain evidence="11">f23</strain>
    </source>
</reference>
<evidence type="ECO:0000256" key="4">
    <source>
        <dbReference type="ARBA" id="ARBA00023125"/>
    </source>
</evidence>
<dbReference type="PANTHER" id="PTHR48111">
    <property type="entry name" value="REGULATOR OF RPOS"/>
    <property type="match status" value="1"/>
</dbReference>
<evidence type="ECO:0000256" key="1">
    <source>
        <dbReference type="ARBA" id="ARBA00022553"/>
    </source>
</evidence>
<dbReference type="InterPro" id="IPR001867">
    <property type="entry name" value="OmpR/PhoB-type_DNA-bd"/>
</dbReference>
<dbReference type="Gene3D" id="3.40.50.2300">
    <property type="match status" value="1"/>
</dbReference>
<keyword evidence="5" id="KW-0804">Transcription</keyword>
<feature type="modified residue" description="4-aspartylphosphate" evidence="6">
    <location>
        <position position="55"/>
    </location>
</feature>
<dbReference type="SUPFAM" id="SSF46894">
    <property type="entry name" value="C-terminal effector domain of the bipartite response regulators"/>
    <property type="match status" value="1"/>
</dbReference>
<gene>
    <name evidence="10" type="ORF">DHf2319_10655</name>
</gene>
<dbReference type="Pfam" id="PF00072">
    <property type="entry name" value="Response_reg"/>
    <property type="match status" value="1"/>
</dbReference>
<proteinExistence type="predicted"/>
<evidence type="ECO:0000256" key="5">
    <source>
        <dbReference type="ARBA" id="ARBA00023163"/>
    </source>
</evidence>
<dbReference type="InterPro" id="IPR036388">
    <property type="entry name" value="WH-like_DNA-bd_sf"/>
</dbReference>
<evidence type="ECO:0000313" key="10">
    <source>
        <dbReference type="EMBL" id="UOD49896.1"/>
    </source>
</evidence>
<dbReference type="PROSITE" id="PS51755">
    <property type="entry name" value="OMPR_PHOB"/>
    <property type="match status" value="1"/>
</dbReference>
<evidence type="ECO:0000259" key="9">
    <source>
        <dbReference type="PROSITE" id="PS51755"/>
    </source>
</evidence>
<feature type="DNA-binding region" description="OmpR/PhoB-type" evidence="7">
    <location>
        <begin position="123"/>
        <end position="223"/>
    </location>
</feature>
<name>A0ABY4AHY6_9BURK</name>
<sequence>MAANLNVLIVEDHDRLREILVRHLVQHGCQAVGVSDAEGLQDAMSRQSFDAVVLDLNLPDEDGLSIAQRLRTASPDLFIVMMTARNSTADRVAGYKSGADVYISKPSSGEELLAAIDSWRRRTDAKRLAEPRVYLNVQARELTGNGTVPLSAVETRVLQGLALAPGLKLEYFRLMELIDHDLDAKGKASLEVCMARLRKKLTQAGFPAPAIKSIRNDGYQLIDVLLMV</sequence>
<dbReference type="PANTHER" id="PTHR48111:SF4">
    <property type="entry name" value="DNA-BINDING DUAL TRANSCRIPTIONAL REGULATOR OMPR"/>
    <property type="match status" value="1"/>
</dbReference>
<dbReference type="CDD" id="cd17574">
    <property type="entry name" value="REC_OmpR"/>
    <property type="match status" value="1"/>
</dbReference>
<dbReference type="InterPro" id="IPR001789">
    <property type="entry name" value="Sig_transdc_resp-reg_receiver"/>
</dbReference>
<dbReference type="RefSeq" id="WP_243478143.1">
    <property type="nucleotide sequence ID" value="NZ_CP063982.1"/>
</dbReference>
<evidence type="ECO:0000256" key="7">
    <source>
        <dbReference type="PROSITE-ProRule" id="PRU01091"/>
    </source>
</evidence>
<dbReference type="PROSITE" id="PS50110">
    <property type="entry name" value="RESPONSE_REGULATORY"/>
    <property type="match status" value="1"/>
</dbReference>
<feature type="domain" description="OmpR/PhoB-type" evidence="9">
    <location>
        <begin position="123"/>
        <end position="223"/>
    </location>
</feature>
<keyword evidence="4 7" id="KW-0238">DNA-binding</keyword>
<dbReference type="Proteomes" id="UP000831607">
    <property type="component" value="Chromosome"/>
</dbReference>
<evidence type="ECO:0000256" key="2">
    <source>
        <dbReference type="ARBA" id="ARBA00023012"/>
    </source>
</evidence>
<keyword evidence="11" id="KW-1185">Reference proteome</keyword>
<keyword evidence="2" id="KW-0902">Two-component regulatory system</keyword>
<dbReference type="Pfam" id="PF00486">
    <property type="entry name" value="Trans_reg_C"/>
    <property type="match status" value="1"/>
</dbReference>
<keyword evidence="3" id="KW-0805">Transcription regulation</keyword>
<accession>A0ABY4AHY6</accession>
<dbReference type="InterPro" id="IPR011006">
    <property type="entry name" value="CheY-like_superfamily"/>
</dbReference>
<dbReference type="EMBL" id="CP063982">
    <property type="protein sequence ID" value="UOD49896.1"/>
    <property type="molecule type" value="Genomic_DNA"/>
</dbReference>
<evidence type="ECO:0000256" key="3">
    <source>
        <dbReference type="ARBA" id="ARBA00023015"/>
    </source>
</evidence>
<dbReference type="InterPro" id="IPR039420">
    <property type="entry name" value="WalR-like"/>
</dbReference>
<organism evidence="10 11">
    <name type="scientific">Orrella daihaiensis</name>
    <dbReference type="NCBI Taxonomy" id="2782176"/>
    <lineage>
        <taxon>Bacteria</taxon>
        <taxon>Pseudomonadati</taxon>
        <taxon>Pseudomonadota</taxon>
        <taxon>Betaproteobacteria</taxon>
        <taxon>Burkholderiales</taxon>
        <taxon>Alcaligenaceae</taxon>
        <taxon>Orrella</taxon>
    </lineage>
</organism>
<evidence type="ECO:0000256" key="6">
    <source>
        <dbReference type="PROSITE-ProRule" id="PRU00169"/>
    </source>
</evidence>